<feature type="transmembrane region" description="Helical" evidence="1">
    <location>
        <begin position="71"/>
        <end position="91"/>
    </location>
</feature>
<keyword evidence="3" id="KW-1185">Reference proteome</keyword>
<reference evidence="3" key="1">
    <citation type="journal article" date="2013" name="PLoS Genet.">
        <title>The genome of Spraguea lophii and the basis of host-microsporidian interactions.</title>
        <authorList>
            <person name="Campbell S.E."/>
            <person name="Williams T.A."/>
            <person name="Yousuf A."/>
            <person name="Soanes D.M."/>
            <person name="Paszkiewicz K.H."/>
            <person name="Williams B.A.P."/>
        </authorList>
    </citation>
    <scope>NUCLEOTIDE SEQUENCE [LARGE SCALE GENOMIC DNA]</scope>
    <source>
        <strain evidence="3">42_110</strain>
    </source>
</reference>
<protein>
    <submittedName>
        <fullName evidence="2">Uncharacterized protein</fullName>
    </submittedName>
</protein>
<dbReference type="VEuPathDB" id="MicrosporidiaDB:SLOPH_844"/>
<keyword evidence="1" id="KW-1133">Transmembrane helix</keyword>
<evidence type="ECO:0000256" key="1">
    <source>
        <dbReference type="SAM" id="Phobius"/>
    </source>
</evidence>
<feature type="transmembrane region" description="Helical" evidence="1">
    <location>
        <begin position="238"/>
        <end position="255"/>
    </location>
</feature>
<feature type="transmembrane region" description="Helical" evidence="1">
    <location>
        <begin position="6"/>
        <end position="29"/>
    </location>
</feature>
<name>S7XJN5_SPRLO</name>
<sequence length="279" mass="33320">MNILKFGIYFTVITMLSMFTQIIQAHALLKNKTISPEELQLILFRIYEICICEVSTMYAVWRSIIDSNNEFIEFCAIIEIIIIITLVYKFVDSLLFVWIDIPIQLSKLLLFFCLDPDFFQNILWFRSKNLGTSEDISSVFDARYRYNSIRNAFNVINYIIFIYISLPNHLEWLVPIFVMIIIESFFRSCENLENLTIRRFQFVYSQAVFALALFLLIHKRLSTLSDDIYMQSIYPEEILYGVLDLFYLYFMYRDTQNYGRGLKEMFEKQEKMVNLKPLE</sequence>
<evidence type="ECO:0000313" key="3">
    <source>
        <dbReference type="Proteomes" id="UP000014978"/>
    </source>
</evidence>
<gene>
    <name evidence="2" type="ORF">SLOPH_844</name>
</gene>
<dbReference type="HOGENOM" id="CLU_998101_0_0_1"/>
<keyword evidence="1" id="KW-0812">Transmembrane</keyword>
<comment type="caution">
    <text evidence="2">The sequence shown here is derived from an EMBL/GenBank/DDBJ whole genome shotgun (WGS) entry which is preliminary data.</text>
</comment>
<dbReference type="InParanoid" id="S7XJN5"/>
<proteinExistence type="predicted"/>
<dbReference type="AlphaFoldDB" id="S7XJN5"/>
<keyword evidence="1" id="KW-0472">Membrane</keyword>
<organism evidence="2 3">
    <name type="scientific">Spraguea lophii (strain 42_110)</name>
    <name type="common">Microsporidian parasite</name>
    <dbReference type="NCBI Taxonomy" id="1358809"/>
    <lineage>
        <taxon>Eukaryota</taxon>
        <taxon>Fungi</taxon>
        <taxon>Fungi incertae sedis</taxon>
        <taxon>Microsporidia</taxon>
        <taxon>Spragueidae</taxon>
        <taxon>Spraguea</taxon>
    </lineage>
</organism>
<dbReference type="Proteomes" id="UP000014978">
    <property type="component" value="Unassembled WGS sequence"/>
</dbReference>
<dbReference type="EMBL" id="ATCN01000334">
    <property type="protein sequence ID" value="EPR79229.1"/>
    <property type="molecule type" value="Genomic_DNA"/>
</dbReference>
<accession>S7XJN5</accession>
<feature type="transmembrane region" description="Helical" evidence="1">
    <location>
        <begin position="201"/>
        <end position="218"/>
    </location>
</feature>
<feature type="transmembrane region" description="Helical" evidence="1">
    <location>
        <begin position="41"/>
        <end position="65"/>
    </location>
</feature>
<evidence type="ECO:0000313" key="2">
    <source>
        <dbReference type="EMBL" id="EPR79229.1"/>
    </source>
</evidence>